<evidence type="ECO:0000313" key="1">
    <source>
        <dbReference type="EMBL" id="QQP56010.1"/>
    </source>
</evidence>
<proteinExistence type="predicted"/>
<dbReference type="EMBL" id="CP045890">
    <property type="protein sequence ID" value="QQP56010.1"/>
    <property type="molecule type" value="Genomic_DNA"/>
</dbReference>
<name>A0A7T8KHG1_CALRO</name>
<dbReference type="SUPFAM" id="SSF52047">
    <property type="entry name" value="RNI-like"/>
    <property type="match status" value="1"/>
</dbReference>
<reference evidence="2" key="1">
    <citation type="submission" date="2021-01" db="EMBL/GenBank/DDBJ databases">
        <title>Caligus Genome Assembly.</title>
        <authorList>
            <person name="Gallardo-Escarate C."/>
        </authorList>
    </citation>
    <scope>NUCLEOTIDE SEQUENCE [LARGE SCALE GENOMIC DNA]</scope>
</reference>
<keyword evidence="2" id="KW-1185">Reference proteome</keyword>
<protein>
    <submittedName>
        <fullName evidence="1">Uncharacterized protein</fullName>
    </submittedName>
</protein>
<dbReference type="Proteomes" id="UP000595437">
    <property type="component" value="Chromosome 1"/>
</dbReference>
<evidence type="ECO:0000313" key="2">
    <source>
        <dbReference type="Proteomes" id="UP000595437"/>
    </source>
</evidence>
<dbReference type="OrthoDB" id="10257471at2759"/>
<dbReference type="AlphaFoldDB" id="A0A7T8KHG1"/>
<dbReference type="InterPro" id="IPR032675">
    <property type="entry name" value="LRR_dom_sf"/>
</dbReference>
<dbReference type="Gene3D" id="3.80.10.10">
    <property type="entry name" value="Ribonuclease Inhibitor"/>
    <property type="match status" value="1"/>
</dbReference>
<organism evidence="1 2">
    <name type="scientific">Caligus rogercresseyi</name>
    <name type="common">Sea louse</name>
    <dbReference type="NCBI Taxonomy" id="217165"/>
    <lineage>
        <taxon>Eukaryota</taxon>
        <taxon>Metazoa</taxon>
        <taxon>Ecdysozoa</taxon>
        <taxon>Arthropoda</taxon>
        <taxon>Crustacea</taxon>
        <taxon>Multicrustacea</taxon>
        <taxon>Hexanauplia</taxon>
        <taxon>Copepoda</taxon>
        <taxon>Siphonostomatoida</taxon>
        <taxon>Caligidae</taxon>
        <taxon>Caligus</taxon>
    </lineage>
</organism>
<accession>A0A7T8KHG1</accession>
<gene>
    <name evidence="1" type="ORF">FKW44_000528</name>
</gene>
<sequence>MWSRGHWSFTYDETFMAIKDEDREFTAPELLIYHQEDTFDEDDDNNNAPLIIKSESSKKDDGEALFLRRMSIHFLPKIGSGVKRLILSGSRSLSSFTARSFLMKTPNVIHLDMSYSSQIDDDVFKGLRRYAALRKLRSMELSGCKQLTITPSNGFPPATFLCVERPG</sequence>